<evidence type="ECO:0000313" key="1">
    <source>
        <dbReference type="EMBL" id="KUI61231.1"/>
    </source>
</evidence>
<dbReference type="Proteomes" id="UP000078576">
    <property type="component" value="Unassembled WGS sequence"/>
</dbReference>
<dbReference type="EMBL" id="KN714771">
    <property type="protein sequence ID" value="KUI61231.1"/>
    <property type="molecule type" value="Genomic_DNA"/>
</dbReference>
<organism evidence="1 2">
    <name type="scientific">Cytospora mali</name>
    <name type="common">Apple Valsa canker fungus</name>
    <name type="synonym">Valsa mali</name>
    <dbReference type="NCBI Taxonomy" id="578113"/>
    <lineage>
        <taxon>Eukaryota</taxon>
        <taxon>Fungi</taxon>
        <taxon>Dikarya</taxon>
        <taxon>Ascomycota</taxon>
        <taxon>Pezizomycotina</taxon>
        <taxon>Sordariomycetes</taxon>
        <taxon>Sordariomycetidae</taxon>
        <taxon>Diaporthales</taxon>
        <taxon>Cytosporaceae</taxon>
        <taxon>Cytospora</taxon>
    </lineage>
</organism>
<dbReference type="AlphaFoldDB" id="A0A194VBS4"/>
<proteinExistence type="predicted"/>
<sequence>MTRAWMDTAKDPRHTLRSEAIERQEFEETAWEMSKDVRKGTETELGNAEVVDLTKGCLPTGEGGLHGGPSMLPLLLPLIRGGGGGGATPGFRAGISWLEPGLLDKELAALLRVDALRCGGRGGGEGFAPTGLGEFDAAVAPLLVSVATGCCSAPWEKPEAFIVGLAETTGKGKAEDTALLEMEPERDGEFRWPAGLLGGGGVGTAVLTRMLDDRDMFESRDERGGVPASSYVSGCDLLLSVLAWDCLLGGGAGFLGVDAGFSRGVEGVCDVFGGVGGLGDGMTSASGSMSSSGTLPADSLSKMLSLGSSSDLTGGGGRGLLTPAGLTEDLCPGDIGDAPVSPPDIRRSSAAGLSLSFNSTLINLPCLVAGGGGGGFLRADGFD</sequence>
<reference evidence="2" key="1">
    <citation type="submission" date="2014-12" db="EMBL/GenBank/DDBJ databases">
        <title>Genome Sequence of Valsa Canker Pathogens Uncovers a Specific Adaption of Colonization on Woody Bark.</title>
        <authorList>
            <person name="Yin Z."/>
            <person name="Liu H."/>
            <person name="Gao X."/>
            <person name="Li Z."/>
            <person name="Song N."/>
            <person name="Ke X."/>
            <person name="Dai Q."/>
            <person name="Wu Y."/>
            <person name="Sun Y."/>
            <person name="Xu J.-R."/>
            <person name="Kang Z.K."/>
            <person name="Wang L."/>
            <person name="Huang L."/>
        </authorList>
    </citation>
    <scope>NUCLEOTIDE SEQUENCE [LARGE SCALE GENOMIC DNA]</scope>
    <source>
        <strain evidence="2">SXYL134</strain>
    </source>
</reference>
<protein>
    <submittedName>
        <fullName evidence="1">Uncharacterized protein</fullName>
    </submittedName>
</protein>
<evidence type="ECO:0000313" key="2">
    <source>
        <dbReference type="Proteomes" id="UP000078576"/>
    </source>
</evidence>
<accession>A0A194VBS4</accession>
<gene>
    <name evidence="1" type="ORF">VP1G_08435</name>
</gene>
<keyword evidence="2" id="KW-1185">Reference proteome</keyword>
<name>A0A194VBS4_CYTMA</name>